<dbReference type="GO" id="GO:0004828">
    <property type="term" value="F:serine-tRNA ligase activity"/>
    <property type="evidence" value="ECO:0007669"/>
    <property type="project" value="UniProtKB-UniRule"/>
</dbReference>
<sequence length="425" mass="46937">MIDLRLLREDPDRVRASQRARGEDVALVDALLSADERRRSSGLRFDELRSEQKALGKLIPKAAPEEKQELLKRAGELSAAVKAADAAQDEADDETKRLLQQLGNLVHPDVPVGGEEDFVVLDTIGTPRDFAAEGFEPKDHLELGEALGAIDVERGAKVSGSRFYYLTGVGALLELALVNAAIAQATEAGFVPMLTPSLVRPRAMEGTGFLGQASENVYHLEKDDYYLVGTSEVPLAAYHMDEIIEADKLPLRYAGFSPCYRREAGTYGKDTRGIFRVHQFDKVEMFSYVDPEDAENEHKRLLEWEKQWLTGLGLPFQVIDVATGDLGASASRKYDCEAWIPTQGKYRELTSASNCDSFQARRLSVRMREGKKVQPLATLNGTLCAVPRTIVAILENHQQADGSVVVPEVLRPYLGGREILEPIAK</sequence>
<evidence type="ECO:0000256" key="6">
    <source>
        <dbReference type="ARBA" id="ARBA00023146"/>
    </source>
</evidence>
<dbReference type="AlphaFoldDB" id="A0A5P2BY05"/>
<feature type="site" description="Important for serine binding" evidence="8">
    <location>
        <position position="382"/>
    </location>
</feature>
<dbReference type="Gene3D" id="1.10.287.40">
    <property type="entry name" value="Serine-tRNA synthetase, tRNA binding domain"/>
    <property type="match status" value="1"/>
</dbReference>
<feature type="binding site" evidence="9">
    <location>
        <begin position="277"/>
        <end position="280"/>
    </location>
    <ligand>
        <name>ATP</name>
        <dbReference type="ChEBI" id="CHEBI:30616"/>
    </ligand>
</feature>
<dbReference type="InterPro" id="IPR042103">
    <property type="entry name" value="SerRS_1_N_sf"/>
</dbReference>
<reference evidence="11 12" key="1">
    <citation type="submission" date="2018-05" db="EMBL/GenBank/DDBJ databases">
        <title>Streptomyces venezuelae.</title>
        <authorList>
            <person name="Kim W."/>
            <person name="Lee N."/>
            <person name="Cho B.-K."/>
        </authorList>
    </citation>
    <scope>NUCLEOTIDE SEQUENCE [LARGE SCALE GENOMIC DNA]</scope>
    <source>
        <strain evidence="11 12">ATCC 14584</strain>
    </source>
</reference>
<dbReference type="GO" id="GO:0005524">
    <property type="term" value="F:ATP binding"/>
    <property type="evidence" value="ECO:0007669"/>
    <property type="project" value="UniProtKB-UniRule"/>
</dbReference>
<organism evidence="11 12">
    <name type="scientific">Streptomyces venezuelae</name>
    <dbReference type="NCBI Taxonomy" id="54571"/>
    <lineage>
        <taxon>Bacteria</taxon>
        <taxon>Bacillati</taxon>
        <taxon>Actinomycetota</taxon>
        <taxon>Actinomycetes</taxon>
        <taxon>Kitasatosporales</taxon>
        <taxon>Streptomycetaceae</taxon>
        <taxon>Streptomyces</taxon>
    </lineage>
</organism>
<dbReference type="PIRSF" id="PIRSF001529">
    <property type="entry name" value="Ser-tRNA-synth_IIa"/>
    <property type="match status" value="1"/>
</dbReference>
<dbReference type="Gene3D" id="3.30.930.10">
    <property type="entry name" value="Bira Bifunctional Protein, Domain 2"/>
    <property type="match status" value="1"/>
</dbReference>
<comment type="similarity">
    <text evidence="7">Belongs to the class-II aminoacyl-tRNA synthetase family. Type-1 seryl-tRNA synthetase subfamily.</text>
</comment>
<keyword evidence="4 7" id="KW-0067">ATP-binding</keyword>
<dbReference type="EC" id="6.1.1.11" evidence="7"/>
<dbReference type="EMBL" id="CP029192">
    <property type="protein sequence ID" value="QES35382.1"/>
    <property type="molecule type" value="Genomic_DNA"/>
</dbReference>
<keyword evidence="1 7" id="KW-0963">Cytoplasm</keyword>
<dbReference type="UniPathway" id="UPA00906">
    <property type="reaction ID" value="UER00895"/>
</dbReference>
<dbReference type="Pfam" id="PF02403">
    <property type="entry name" value="Seryl_tRNA_N"/>
    <property type="match status" value="1"/>
</dbReference>
<comment type="subcellular location">
    <subcellularLocation>
        <location evidence="7">Cytoplasm</location>
    </subcellularLocation>
</comment>
<comment type="subunit">
    <text evidence="7">Homodimer. The tRNA molecule binds across the dimer.</text>
</comment>
<dbReference type="HAMAP" id="MF_00176">
    <property type="entry name" value="Ser_tRNA_synth_type1"/>
    <property type="match status" value="1"/>
</dbReference>
<comment type="catalytic activity">
    <reaction evidence="7">
        <text>tRNA(Ser) + L-serine + ATP = L-seryl-tRNA(Ser) + AMP + diphosphate + H(+)</text>
        <dbReference type="Rhea" id="RHEA:12292"/>
        <dbReference type="Rhea" id="RHEA-COMP:9669"/>
        <dbReference type="Rhea" id="RHEA-COMP:9703"/>
        <dbReference type="ChEBI" id="CHEBI:15378"/>
        <dbReference type="ChEBI" id="CHEBI:30616"/>
        <dbReference type="ChEBI" id="CHEBI:33019"/>
        <dbReference type="ChEBI" id="CHEBI:33384"/>
        <dbReference type="ChEBI" id="CHEBI:78442"/>
        <dbReference type="ChEBI" id="CHEBI:78533"/>
        <dbReference type="ChEBI" id="CHEBI:456215"/>
        <dbReference type="EC" id="6.1.1.11"/>
    </reaction>
</comment>
<dbReference type="GO" id="GO:0006434">
    <property type="term" value="P:seryl-tRNA aminoacylation"/>
    <property type="evidence" value="ECO:0007669"/>
    <property type="project" value="UniProtKB-UniRule"/>
</dbReference>
<dbReference type="FunFam" id="3.30.930.10:FF:000048">
    <property type="entry name" value="Serine--tRNA ligase"/>
    <property type="match status" value="1"/>
</dbReference>
<dbReference type="SUPFAM" id="SSF55681">
    <property type="entry name" value="Class II aaRS and biotin synthetases"/>
    <property type="match status" value="1"/>
</dbReference>
<dbReference type="InterPro" id="IPR045864">
    <property type="entry name" value="aa-tRNA-synth_II/BPL/LPL"/>
</dbReference>
<dbReference type="RefSeq" id="WP_150217485.1">
    <property type="nucleotide sequence ID" value="NZ_CP029192.1"/>
</dbReference>
<feature type="binding site" evidence="7">
    <location>
        <position position="277"/>
    </location>
    <ligand>
        <name>ATP</name>
        <dbReference type="ChEBI" id="CHEBI:30616"/>
    </ligand>
</feature>
<evidence type="ECO:0000256" key="8">
    <source>
        <dbReference type="PIRSR" id="PIRSR001529-1"/>
    </source>
</evidence>
<dbReference type="GO" id="GO:0005737">
    <property type="term" value="C:cytoplasm"/>
    <property type="evidence" value="ECO:0007669"/>
    <property type="project" value="UniProtKB-SubCell"/>
</dbReference>
<dbReference type="Proteomes" id="UP000322927">
    <property type="component" value="Chromosome"/>
</dbReference>
<feature type="binding site" evidence="8">
    <location>
        <position position="261"/>
    </location>
    <ligand>
        <name>L-serine</name>
        <dbReference type="ChEBI" id="CHEBI:33384"/>
    </ligand>
</feature>
<evidence type="ECO:0000256" key="1">
    <source>
        <dbReference type="ARBA" id="ARBA00022490"/>
    </source>
</evidence>
<feature type="binding site" evidence="7">
    <location>
        <begin position="230"/>
        <end position="232"/>
    </location>
    <ligand>
        <name>L-serine</name>
        <dbReference type="ChEBI" id="CHEBI:33384"/>
    </ligand>
</feature>
<dbReference type="SUPFAM" id="SSF46589">
    <property type="entry name" value="tRNA-binding arm"/>
    <property type="match status" value="1"/>
</dbReference>
<evidence type="ECO:0000256" key="9">
    <source>
        <dbReference type="PIRSR" id="PIRSR001529-2"/>
    </source>
</evidence>
<feature type="binding site" evidence="7 9">
    <location>
        <begin position="261"/>
        <end position="263"/>
    </location>
    <ligand>
        <name>ATP</name>
        <dbReference type="ChEBI" id="CHEBI:30616"/>
    </ligand>
</feature>
<keyword evidence="3 7" id="KW-0547">Nucleotide-binding</keyword>
<dbReference type="InterPro" id="IPR010978">
    <property type="entry name" value="tRNA-bd_arm"/>
</dbReference>
<feature type="binding site" evidence="8">
    <location>
        <position position="380"/>
    </location>
    <ligand>
        <name>L-serine</name>
        <dbReference type="ChEBI" id="CHEBI:33384"/>
    </ligand>
</feature>
<dbReference type="InterPro" id="IPR002317">
    <property type="entry name" value="Ser-tRNA-ligase_type_1"/>
</dbReference>
<feature type="domain" description="Aminoacyl-transfer RNA synthetases class-II family profile" evidence="10">
    <location>
        <begin position="139"/>
        <end position="407"/>
    </location>
</feature>
<dbReference type="InterPro" id="IPR015866">
    <property type="entry name" value="Ser-tRNA-synth_1_N"/>
</dbReference>
<dbReference type="CDD" id="cd00770">
    <property type="entry name" value="SerRS_core"/>
    <property type="match status" value="1"/>
</dbReference>
<keyword evidence="6 7" id="KW-0030">Aminoacyl-tRNA synthetase</keyword>
<comment type="domain">
    <text evidence="7">Consists of two distinct domains, a catalytic core and a N-terminal extension that is involved in tRNA binding.</text>
</comment>
<name>A0A5P2BY05_STRVZ</name>
<feature type="binding site" evidence="8">
    <location>
        <position position="230"/>
    </location>
    <ligand>
        <name>L-serine</name>
        <dbReference type="ChEBI" id="CHEBI:33384"/>
    </ligand>
</feature>
<comment type="catalytic activity">
    <reaction evidence="7">
        <text>tRNA(Sec) + L-serine + ATP = L-seryl-tRNA(Sec) + AMP + diphosphate + H(+)</text>
        <dbReference type="Rhea" id="RHEA:42580"/>
        <dbReference type="Rhea" id="RHEA-COMP:9742"/>
        <dbReference type="Rhea" id="RHEA-COMP:10128"/>
        <dbReference type="ChEBI" id="CHEBI:15378"/>
        <dbReference type="ChEBI" id="CHEBI:30616"/>
        <dbReference type="ChEBI" id="CHEBI:33019"/>
        <dbReference type="ChEBI" id="CHEBI:33384"/>
        <dbReference type="ChEBI" id="CHEBI:78442"/>
        <dbReference type="ChEBI" id="CHEBI:78533"/>
        <dbReference type="ChEBI" id="CHEBI:456215"/>
        <dbReference type="EC" id="6.1.1.11"/>
    </reaction>
</comment>
<protein>
    <recommendedName>
        <fullName evidence="7">Serine--tRNA ligase</fullName>
        <ecNumber evidence="7">6.1.1.11</ecNumber>
    </recommendedName>
    <alternativeName>
        <fullName evidence="7">Seryl-tRNA synthetase</fullName>
        <shortName evidence="7">SerRS</shortName>
    </alternativeName>
    <alternativeName>
        <fullName evidence="7">Seryl-tRNA(Ser/Sec) synthetase</fullName>
    </alternativeName>
</protein>
<dbReference type="PROSITE" id="PS50862">
    <property type="entry name" value="AA_TRNA_LIGASE_II"/>
    <property type="match status" value="1"/>
</dbReference>
<gene>
    <name evidence="7" type="primary">serS</name>
    <name evidence="11" type="ORF">DEJ48_19855</name>
</gene>
<dbReference type="InterPro" id="IPR033729">
    <property type="entry name" value="SerRS_core"/>
</dbReference>
<dbReference type="FunFam" id="1.10.287.40:FF:000004">
    <property type="entry name" value="Serine--tRNA ligase"/>
    <property type="match status" value="1"/>
</dbReference>
<dbReference type="NCBIfam" id="TIGR00414">
    <property type="entry name" value="serS"/>
    <property type="match status" value="1"/>
</dbReference>
<dbReference type="GO" id="GO:0016260">
    <property type="term" value="P:selenocysteine biosynthetic process"/>
    <property type="evidence" value="ECO:0007669"/>
    <property type="project" value="UniProtKB-UniRule"/>
</dbReference>
<dbReference type="InterPro" id="IPR002314">
    <property type="entry name" value="aa-tRNA-synt_IIb"/>
</dbReference>
<evidence type="ECO:0000256" key="5">
    <source>
        <dbReference type="ARBA" id="ARBA00022917"/>
    </source>
</evidence>
<keyword evidence="5 7" id="KW-0648">Protein biosynthesis</keyword>
<proteinExistence type="inferred from homology"/>
<dbReference type="InterPro" id="IPR006195">
    <property type="entry name" value="aa-tRNA-synth_II"/>
</dbReference>
<dbReference type="OrthoDB" id="9804647at2"/>
<evidence type="ECO:0000256" key="7">
    <source>
        <dbReference type="HAMAP-Rule" id="MF_00176"/>
    </source>
</evidence>
<keyword evidence="2 7" id="KW-0436">Ligase</keyword>
<accession>A0A5P2BY05</accession>
<comment type="pathway">
    <text evidence="7">Aminoacyl-tRNA biosynthesis; selenocysteinyl-tRNA(Sec) biosynthesis; L-seryl-tRNA(Sec) from L-serine and tRNA(Sec): step 1/1.</text>
</comment>
<evidence type="ECO:0000313" key="11">
    <source>
        <dbReference type="EMBL" id="QES35382.1"/>
    </source>
</evidence>
<evidence type="ECO:0000259" key="10">
    <source>
        <dbReference type="PROSITE" id="PS50862"/>
    </source>
</evidence>
<evidence type="ECO:0000256" key="4">
    <source>
        <dbReference type="ARBA" id="ARBA00022840"/>
    </source>
</evidence>
<feature type="binding site" evidence="7 9">
    <location>
        <begin position="348"/>
        <end position="351"/>
    </location>
    <ligand>
        <name>ATP</name>
        <dbReference type="ChEBI" id="CHEBI:30616"/>
    </ligand>
</feature>
<dbReference type="PRINTS" id="PR00981">
    <property type="entry name" value="TRNASYNTHSER"/>
</dbReference>
<dbReference type="Pfam" id="PF00587">
    <property type="entry name" value="tRNA-synt_2b"/>
    <property type="match status" value="1"/>
</dbReference>
<dbReference type="PANTHER" id="PTHR11778">
    <property type="entry name" value="SERYL-TRNA SYNTHETASE"/>
    <property type="match status" value="1"/>
</dbReference>
<evidence type="ECO:0000256" key="3">
    <source>
        <dbReference type="ARBA" id="ARBA00022741"/>
    </source>
</evidence>
<comment type="function">
    <text evidence="7">Catalyzes the attachment of serine to tRNA(Ser). Is also able to aminoacylate tRNA(Sec) with serine, to form the misacylated tRNA L-seryl-tRNA(Sec), which will be further converted into selenocysteinyl-tRNA(Sec).</text>
</comment>
<evidence type="ECO:0000256" key="2">
    <source>
        <dbReference type="ARBA" id="ARBA00022598"/>
    </source>
</evidence>
<feature type="binding site" evidence="7">
    <location>
        <position position="382"/>
    </location>
    <ligand>
        <name>L-serine</name>
        <dbReference type="ChEBI" id="CHEBI:33384"/>
    </ligand>
</feature>
<evidence type="ECO:0000313" key="12">
    <source>
        <dbReference type="Proteomes" id="UP000322927"/>
    </source>
</evidence>
<feature type="binding site" evidence="7 8">
    <location>
        <position position="284"/>
    </location>
    <ligand>
        <name>L-serine</name>
        <dbReference type="ChEBI" id="CHEBI:33384"/>
    </ligand>
</feature>